<accession>A0A7T0DXX4</accession>
<evidence type="ECO:0000259" key="1">
    <source>
        <dbReference type="Pfam" id="PF15977"/>
    </source>
</evidence>
<dbReference type="InterPro" id="IPR014710">
    <property type="entry name" value="RmlC-like_jellyroll"/>
</dbReference>
<reference evidence="2" key="1">
    <citation type="submission" date="2020-09" db="EMBL/GenBank/DDBJ databases">
        <title>First Report of a novel Colistin-Resistant species of Enterobacter cloacae complex Producing MCR-5 isolated from hospital sewage water.</title>
        <authorList>
            <person name="Zhou K."/>
        </authorList>
    </citation>
    <scope>NUCLEOTIDE SEQUENCE [LARGE SCALE GENOMIC DNA]</scope>
    <source>
        <strain evidence="2">HSW1412</strain>
    </source>
</reference>
<gene>
    <name evidence="2" type="ORF">IDM36_04385</name>
</gene>
<dbReference type="SUPFAM" id="SSF51206">
    <property type="entry name" value="cAMP-binding domain-like"/>
    <property type="match status" value="1"/>
</dbReference>
<dbReference type="Pfam" id="PF15977">
    <property type="entry name" value="HTH_46"/>
    <property type="match status" value="1"/>
</dbReference>
<dbReference type="AlphaFoldDB" id="A0A7T0DXX4"/>
<protein>
    <submittedName>
        <fullName evidence="2">Helix-turn-helix domain-containing protein</fullName>
    </submittedName>
</protein>
<evidence type="ECO:0000313" key="2">
    <source>
        <dbReference type="EMBL" id="QPK01383.1"/>
    </source>
</evidence>
<sequence>MYSDLYTLNEQVRTALSDIGREISIHSERVEVTASPKKIWRLKRHDTKLIYVLTAGEVELCNVHNNIILANINHQAVFGLSTMLSKRECYYIRTVSDVKLSYLKLHDFMRLVEEKKLWKDVSLILTWYLEIYCFREELNSRTTNSYSIVKPYLEMLWEHNQESLNDVSIFTFILNRTSVSRSTLNKILKNLSDGGYITVNRGRLVDLKPLPAGY</sequence>
<dbReference type="InterPro" id="IPR018490">
    <property type="entry name" value="cNMP-bd_dom_sf"/>
</dbReference>
<dbReference type="InterPro" id="IPR041687">
    <property type="entry name" value="HTH_46"/>
</dbReference>
<name>A0A7T0DXX4_9ENTR</name>
<organism evidence="2">
    <name type="scientific">Enterobacter mori</name>
    <dbReference type="NCBI Taxonomy" id="539813"/>
    <lineage>
        <taxon>Bacteria</taxon>
        <taxon>Pseudomonadati</taxon>
        <taxon>Pseudomonadota</taxon>
        <taxon>Gammaproteobacteria</taxon>
        <taxon>Enterobacterales</taxon>
        <taxon>Enterobacteriaceae</taxon>
        <taxon>Enterobacter</taxon>
    </lineage>
</organism>
<dbReference type="Gene3D" id="2.60.120.10">
    <property type="entry name" value="Jelly Rolls"/>
    <property type="match status" value="1"/>
</dbReference>
<proteinExistence type="predicted"/>
<feature type="domain" description="IprA winged helix-turn-helix" evidence="1">
    <location>
        <begin position="145"/>
        <end position="211"/>
    </location>
</feature>
<dbReference type="EMBL" id="CP061801">
    <property type="protein sequence ID" value="QPK01383.1"/>
    <property type="molecule type" value="Genomic_DNA"/>
</dbReference>